<reference evidence="2 3" key="1">
    <citation type="submission" date="2023-02" db="EMBL/GenBank/DDBJ databases">
        <title>Dictyobacter halimunensis sp. nov., a new member of the class Ktedonobacteria from forest soil in a geothermal area.</title>
        <authorList>
            <person name="Rachmania M.K."/>
            <person name="Ningsih F."/>
            <person name="Sakai Y."/>
            <person name="Yabe S."/>
            <person name="Yokota A."/>
            <person name="Sjamsuridzal W."/>
        </authorList>
    </citation>
    <scope>NUCLEOTIDE SEQUENCE [LARGE SCALE GENOMIC DNA]</scope>
    <source>
        <strain evidence="2 3">S3.2.2.5</strain>
    </source>
</reference>
<keyword evidence="3" id="KW-1185">Reference proteome</keyword>
<evidence type="ECO:0000313" key="2">
    <source>
        <dbReference type="EMBL" id="GLV60875.1"/>
    </source>
</evidence>
<sequence length="62" mass="7064">MSRRGTKKTLRQRRKSQQRKKHQPAQQHPTLIAPDIPAERIGVPAGAASWLGQKIASWLKIR</sequence>
<dbReference type="Proteomes" id="UP001344906">
    <property type="component" value="Unassembled WGS sequence"/>
</dbReference>
<organism evidence="2 3">
    <name type="scientific">Dictyobacter halimunensis</name>
    <dbReference type="NCBI Taxonomy" id="3026934"/>
    <lineage>
        <taxon>Bacteria</taxon>
        <taxon>Bacillati</taxon>
        <taxon>Chloroflexota</taxon>
        <taxon>Ktedonobacteria</taxon>
        <taxon>Ktedonobacterales</taxon>
        <taxon>Dictyobacteraceae</taxon>
        <taxon>Dictyobacter</taxon>
    </lineage>
</organism>
<feature type="compositionally biased region" description="Basic residues" evidence="1">
    <location>
        <begin position="1"/>
        <end position="23"/>
    </location>
</feature>
<proteinExistence type="predicted"/>
<name>A0ABQ6G5M5_9CHLR</name>
<gene>
    <name evidence="2" type="ORF">KDH_76940</name>
</gene>
<accession>A0ABQ6G5M5</accession>
<dbReference type="RefSeq" id="WP_338258093.1">
    <property type="nucleotide sequence ID" value="NZ_BSRI01000002.1"/>
</dbReference>
<evidence type="ECO:0000313" key="3">
    <source>
        <dbReference type="Proteomes" id="UP001344906"/>
    </source>
</evidence>
<evidence type="ECO:0000256" key="1">
    <source>
        <dbReference type="SAM" id="MobiDB-lite"/>
    </source>
</evidence>
<comment type="caution">
    <text evidence="2">The sequence shown here is derived from an EMBL/GenBank/DDBJ whole genome shotgun (WGS) entry which is preliminary data.</text>
</comment>
<protein>
    <submittedName>
        <fullName evidence="2">Uncharacterized protein</fullName>
    </submittedName>
</protein>
<dbReference type="EMBL" id="BSRI01000002">
    <property type="protein sequence ID" value="GLV60875.1"/>
    <property type="molecule type" value="Genomic_DNA"/>
</dbReference>
<feature type="region of interest" description="Disordered" evidence="1">
    <location>
        <begin position="1"/>
        <end position="37"/>
    </location>
</feature>